<feature type="compositionally biased region" description="Low complexity" evidence="1">
    <location>
        <begin position="43"/>
        <end position="60"/>
    </location>
</feature>
<feature type="compositionally biased region" description="Basic and acidic residues" evidence="1">
    <location>
        <begin position="173"/>
        <end position="182"/>
    </location>
</feature>
<sequence>DRTVDDGPPSRVARAAAHARLSRHLRRHPRAGDRRRGRHVQRGQRGAAAPPALRGAGASRRPWRDGAGVRSAGALRAGHRVLPPLQGELEAAGRPVRLRGRHVDAADGEPRRARRDGVAVERHVRHARRAPAARAPARAGGRRRRRGHQRPAVEQLVRPRPVGDREVVLRLGQHEAGHRRDAAGLPVPERADHALGRESGPARRRRARRVRRPRDRANEGRGDARAARRRADDAVQAAARALRRVARLRPHHRAAPRRGGRPARAPRRPHGADLPVGAARRGLGRTPHCLRERHQPVPRTRRGAEARHGRPPRDRCVARATRPAPDGRSVPRRAARWRGRRGPQRRGAAALPARRTRGHPAPRAGGPRRGDGGDRVRAGPRRRARVRRRAGDAGLVSRADSPARRGARSDTRSALGTRPAGRGPDRPRAGAAHRLRAPRAELPEAAERRSRLRDPGHLHVPVRARSAHSHRRAEPGPDAPDLHGPPARPARRDCRWCRQQSSAGRGHGQWPLPDRRDERRRRWGADRNELHRRRLLPRDGDRPPAGTRIHERRSRDAEQQRRRQSVGGAQALAEPERRRAAGPIHRQQHHASVHRGRCGRRREAGRLEGGRRGRRLPAADWTHTHGVGDGIAGVRHKIVTRGEPRSRSSRARAPDRTRSAGVPRADHGVPGAAIGRATLVHDAHAGRRVGPRADPRRLGAVRRAVVRRGGADAGDRRADGPGCDHRRRAAAGGLGRSEGRAGRHRRGRRSGARVED</sequence>
<dbReference type="EMBL" id="CADCTU010000449">
    <property type="protein sequence ID" value="CAA9319291.1"/>
    <property type="molecule type" value="Genomic_DNA"/>
</dbReference>
<feature type="region of interest" description="Disordered" evidence="1">
    <location>
        <begin position="705"/>
        <end position="756"/>
    </location>
</feature>
<feature type="compositionally biased region" description="Basic and acidic residues" evidence="1">
    <location>
        <begin position="368"/>
        <end position="377"/>
    </location>
</feature>
<feature type="compositionally biased region" description="Basic residues" evidence="1">
    <location>
        <begin position="244"/>
        <end position="269"/>
    </location>
</feature>
<protein>
    <submittedName>
        <fullName evidence="2">Uncharacterized protein</fullName>
    </submittedName>
</protein>
<feature type="compositionally biased region" description="Basic residues" evidence="1">
    <location>
        <begin position="202"/>
        <end position="214"/>
    </location>
</feature>
<feature type="compositionally biased region" description="Basic residues" evidence="1">
    <location>
        <begin position="20"/>
        <end position="42"/>
    </location>
</feature>
<accession>A0A6J4KYT0</accession>
<feature type="compositionally biased region" description="Basic residues" evidence="1">
    <location>
        <begin position="460"/>
        <end position="471"/>
    </location>
</feature>
<feature type="compositionally biased region" description="Low complexity" evidence="1">
    <location>
        <begin position="9"/>
        <end position="19"/>
    </location>
</feature>
<feature type="compositionally biased region" description="Basic and acidic residues" evidence="1">
    <location>
        <begin position="103"/>
        <end position="122"/>
    </location>
</feature>
<feature type="compositionally biased region" description="Basic and acidic residues" evidence="1">
    <location>
        <begin position="438"/>
        <end position="457"/>
    </location>
</feature>
<feature type="region of interest" description="Disordered" evidence="1">
    <location>
        <begin position="244"/>
        <end position="515"/>
    </location>
</feature>
<feature type="compositionally biased region" description="Basic residues" evidence="1">
    <location>
        <begin position="742"/>
        <end position="756"/>
    </location>
</feature>
<proteinExistence type="predicted"/>
<gene>
    <name evidence="2" type="ORF">AVDCRST_MAG11-1926</name>
</gene>
<feature type="compositionally biased region" description="Basic residues" evidence="1">
    <location>
        <begin position="330"/>
        <end position="344"/>
    </location>
</feature>
<evidence type="ECO:0000256" key="1">
    <source>
        <dbReference type="SAM" id="MobiDB-lite"/>
    </source>
</evidence>
<name>A0A6J4KYT0_9BACT</name>
<evidence type="ECO:0000313" key="2">
    <source>
        <dbReference type="EMBL" id="CAA9319291.1"/>
    </source>
</evidence>
<feature type="non-terminal residue" evidence="2">
    <location>
        <position position="1"/>
    </location>
</feature>
<feature type="compositionally biased region" description="Basic residues" evidence="1">
    <location>
        <begin position="378"/>
        <end position="388"/>
    </location>
</feature>
<feature type="compositionally biased region" description="Basic and acidic residues" evidence="1">
    <location>
        <begin position="709"/>
        <end position="724"/>
    </location>
</feature>
<feature type="compositionally biased region" description="Basic residues" evidence="1">
    <location>
        <begin position="586"/>
        <end position="600"/>
    </location>
</feature>
<feature type="compositionally biased region" description="Basic and acidic residues" evidence="1">
    <location>
        <begin position="215"/>
        <end position="232"/>
    </location>
</feature>
<feature type="compositionally biased region" description="Basic and acidic residues" evidence="1">
    <location>
        <begin position="640"/>
        <end position="658"/>
    </location>
</feature>
<feature type="region of interest" description="Disordered" evidence="1">
    <location>
        <begin position="1"/>
        <end position="71"/>
    </location>
</feature>
<feature type="non-terminal residue" evidence="2">
    <location>
        <position position="756"/>
    </location>
</feature>
<reference evidence="2" key="1">
    <citation type="submission" date="2020-02" db="EMBL/GenBank/DDBJ databases">
        <authorList>
            <person name="Meier V. D."/>
        </authorList>
    </citation>
    <scope>NUCLEOTIDE SEQUENCE</scope>
    <source>
        <strain evidence="2">AVDCRST_MAG11</strain>
    </source>
</reference>
<feature type="compositionally biased region" description="Basic residues" evidence="1">
    <location>
        <begin position="140"/>
        <end position="149"/>
    </location>
</feature>
<feature type="compositionally biased region" description="Basic and acidic residues" evidence="1">
    <location>
        <begin position="302"/>
        <end position="317"/>
    </location>
</feature>
<feature type="region of interest" description="Disordered" evidence="1">
    <location>
        <begin position="173"/>
        <end position="232"/>
    </location>
</feature>
<feature type="region of interest" description="Disordered" evidence="1">
    <location>
        <begin position="103"/>
        <end position="160"/>
    </location>
</feature>
<dbReference type="AlphaFoldDB" id="A0A6J4KYT0"/>
<feature type="region of interest" description="Disordered" evidence="1">
    <location>
        <begin position="534"/>
        <end position="670"/>
    </location>
</feature>
<organism evidence="2">
    <name type="scientific">uncultured Gemmatimonadaceae bacterium</name>
    <dbReference type="NCBI Taxonomy" id="246130"/>
    <lineage>
        <taxon>Bacteria</taxon>
        <taxon>Pseudomonadati</taxon>
        <taxon>Gemmatimonadota</taxon>
        <taxon>Gemmatimonadia</taxon>
        <taxon>Gemmatimonadales</taxon>
        <taxon>Gemmatimonadaceae</taxon>
        <taxon>environmental samples</taxon>
    </lineage>
</organism>
<feature type="compositionally biased region" description="Basic and acidic residues" evidence="1">
    <location>
        <begin position="401"/>
        <end position="411"/>
    </location>
</feature>
<feature type="compositionally biased region" description="Basic and acidic residues" evidence="1">
    <location>
        <begin position="601"/>
        <end position="611"/>
    </location>
</feature>